<feature type="region of interest" description="Disordered" evidence="1">
    <location>
        <begin position="1"/>
        <end position="30"/>
    </location>
</feature>
<dbReference type="EMBL" id="JAVLVT010000017">
    <property type="protein sequence ID" value="MDS1272601.1"/>
    <property type="molecule type" value="Genomic_DNA"/>
</dbReference>
<keyword evidence="4" id="KW-1185">Reference proteome</keyword>
<evidence type="ECO:0000256" key="2">
    <source>
        <dbReference type="SAM" id="Phobius"/>
    </source>
</evidence>
<keyword evidence="2" id="KW-0472">Membrane</keyword>
<protein>
    <recommendedName>
        <fullName evidence="5">Ssl1498 family light-harvesting-like protein</fullName>
    </recommendedName>
</protein>
<sequence length="61" mass="6563">MATNEEEHQDPAGSTGRFQRFVEENDPADAAEPRRSVMPYVLAGVGVIAVLAIIVVLLVVL</sequence>
<name>A0ABU2HBE1_9ACTN</name>
<evidence type="ECO:0000313" key="4">
    <source>
        <dbReference type="Proteomes" id="UP001250214"/>
    </source>
</evidence>
<evidence type="ECO:0000313" key="3">
    <source>
        <dbReference type="EMBL" id="MDS1272601.1"/>
    </source>
</evidence>
<dbReference type="Proteomes" id="UP001250214">
    <property type="component" value="Unassembled WGS sequence"/>
</dbReference>
<comment type="caution">
    <text evidence="3">The sequence shown here is derived from an EMBL/GenBank/DDBJ whole genome shotgun (WGS) entry which is preliminary data.</text>
</comment>
<feature type="transmembrane region" description="Helical" evidence="2">
    <location>
        <begin position="37"/>
        <end position="60"/>
    </location>
</feature>
<gene>
    <name evidence="3" type="ORF">RIF23_20140</name>
</gene>
<organism evidence="3 4">
    <name type="scientific">Lipingzhangella rawalii</name>
    <dbReference type="NCBI Taxonomy" id="2055835"/>
    <lineage>
        <taxon>Bacteria</taxon>
        <taxon>Bacillati</taxon>
        <taxon>Actinomycetota</taxon>
        <taxon>Actinomycetes</taxon>
        <taxon>Streptosporangiales</taxon>
        <taxon>Nocardiopsidaceae</taxon>
        <taxon>Lipingzhangella</taxon>
    </lineage>
</organism>
<evidence type="ECO:0008006" key="5">
    <source>
        <dbReference type="Google" id="ProtNLM"/>
    </source>
</evidence>
<proteinExistence type="predicted"/>
<keyword evidence="2" id="KW-1133">Transmembrane helix</keyword>
<evidence type="ECO:0000256" key="1">
    <source>
        <dbReference type="SAM" id="MobiDB-lite"/>
    </source>
</evidence>
<keyword evidence="2" id="KW-0812">Transmembrane</keyword>
<reference evidence="4" key="1">
    <citation type="submission" date="2023-07" db="EMBL/GenBank/DDBJ databases">
        <title>Novel species in the genus Lipingzhangella isolated from Sambhar Salt Lake.</title>
        <authorList>
            <person name="Jiya N."/>
            <person name="Kajale S."/>
            <person name="Sharma A."/>
        </authorList>
    </citation>
    <scope>NUCLEOTIDE SEQUENCE [LARGE SCALE GENOMIC DNA]</scope>
    <source>
        <strain evidence="4">LS1_29</strain>
    </source>
</reference>
<feature type="compositionally biased region" description="Basic and acidic residues" evidence="1">
    <location>
        <begin position="1"/>
        <end position="10"/>
    </location>
</feature>
<dbReference type="RefSeq" id="WP_310914197.1">
    <property type="nucleotide sequence ID" value="NZ_JAVLVT010000017.1"/>
</dbReference>
<accession>A0ABU2HBE1</accession>